<organism evidence="2 3">
    <name type="scientific">Golovinomyces cichoracearum</name>
    <dbReference type="NCBI Taxonomy" id="62708"/>
    <lineage>
        <taxon>Eukaryota</taxon>
        <taxon>Fungi</taxon>
        <taxon>Dikarya</taxon>
        <taxon>Ascomycota</taxon>
        <taxon>Pezizomycotina</taxon>
        <taxon>Leotiomycetes</taxon>
        <taxon>Erysiphales</taxon>
        <taxon>Erysiphaceae</taxon>
        <taxon>Golovinomyces</taxon>
    </lineage>
</organism>
<feature type="compositionally biased region" description="Polar residues" evidence="1">
    <location>
        <begin position="1"/>
        <end position="11"/>
    </location>
</feature>
<feature type="compositionally biased region" description="Basic and acidic residues" evidence="1">
    <location>
        <begin position="14"/>
        <end position="24"/>
    </location>
</feature>
<proteinExistence type="predicted"/>
<dbReference type="AlphaFoldDB" id="A0A420JCI1"/>
<accession>A0A420JCI1</accession>
<feature type="region of interest" description="Disordered" evidence="1">
    <location>
        <begin position="1"/>
        <end position="50"/>
    </location>
</feature>
<feature type="compositionally biased region" description="Polar residues" evidence="1">
    <location>
        <begin position="25"/>
        <end position="49"/>
    </location>
</feature>
<evidence type="ECO:0000313" key="2">
    <source>
        <dbReference type="EMBL" id="RKF95973.1"/>
    </source>
</evidence>
<name>A0A420JCI1_9PEZI</name>
<comment type="caution">
    <text evidence="2">The sequence shown here is derived from an EMBL/GenBank/DDBJ whole genome shotgun (WGS) entry which is preliminary data.</text>
</comment>
<dbReference type="Proteomes" id="UP000285326">
    <property type="component" value="Unassembled WGS sequence"/>
</dbReference>
<reference evidence="2 3" key="1">
    <citation type="journal article" date="2018" name="BMC Genomics">
        <title>Comparative genome analyses reveal sequence features reflecting distinct modes of host-adaptation between dicot and monocot powdery mildew.</title>
        <authorList>
            <person name="Wu Y."/>
            <person name="Ma X."/>
            <person name="Pan Z."/>
            <person name="Kale S.D."/>
            <person name="Song Y."/>
            <person name="King H."/>
            <person name="Zhang Q."/>
            <person name="Presley C."/>
            <person name="Deng X."/>
            <person name="Wei C.I."/>
            <person name="Xiao S."/>
        </authorList>
    </citation>
    <scope>NUCLEOTIDE SEQUENCE [LARGE SCALE GENOMIC DNA]</scope>
    <source>
        <strain evidence="2">UMSG1</strain>
    </source>
</reference>
<dbReference type="EMBL" id="MCBS01006095">
    <property type="protein sequence ID" value="RKF95973.1"/>
    <property type="molecule type" value="Genomic_DNA"/>
</dbReference>
<feature type="non-terminal residue" evidence="2">
    <location>
        <position position="222"/>
    </location>
</feature>
<protein>
    <submittedName>
        <fullName evidence="2">Integrase and RNaseH domain-containing protein</fullName>
    </submittedName>
</protein>
<evidence type="ECO:0000313" key="3">
    <source>
        <dbReference type="Proteomes" id="UP000285326"/>
    </source>
</evidence>
<evidence type="ECO:0000256" key="1">
    <source>
        <dbReference type="SAM" id="MobiDB-lite"/>
    </source>
</evidence>
<sequence length="222" mass="25796">MIVQNTSSSISKGIKTEFNDRESQQRQPQLSDQTNPMTQNQYINPQPIQRNGKDYFGIPSRITTSPYLGIPLNMNHPDPQNPLLPLPPDGFARQLTDLGKLYMDKDCKFGGELYDILSTKLLIFYDFCGKVGLKEEQYHNTLSSMLKDRANQFYYDQIANKGYNFNTMVDLTRSHFETEANKQEYLTLWRTTTLQKIKSENPEKKTSECFQTMIDILQKIQR</sequence>
<gene>
    <name evidence="2" type="ORF">GcM1_060001</name>
</gene>